<sequence length="121" mass="13489">MSDHLILRFCPFCGGDEASAYMGEPGPGIIKCWAVNCGAEMAGFSTDEEAAAAWNKRTDPLTWRVWSDDSEEGMPVDEDVMVDVKDRDGHEWLNIRAGSHPWMHLGSANDIVAWRLVEPRP</sequence>
<name>A0A7L5BCL0_9HYPH</name>
<dbReference type="EMBL" id="CP048632">
    <property type="protein sequence ID" value="QIB36604.1"/>
    <property type="molecule type" value="Genomic_DNA"/>
</dbReference>
<dbReference type="Proteomes" id="UP000464865">
    <property type="component" value="Chromosome M15-11"/>
</dbReference>
<evidence type="ECO:0008006" key="3">
    <source>
        <dbReference type="Google" id="ProtNLM"/>
    </source>
</evidence>
<dbReference type="Pfam" id="PF14354">
    <property type="entry name" value="Lar_restr_allev"/>
    <property type="match status" value="1"/>
</dbReference>
<protein>
    <recommendedName>
        <fullName evidence="3">Restriction alleviation protein, Lar family</fullName>
    </recommendedName>
</protein>
<dbReference type="RefSeq" id="WP_164056001.1">
    <property type="nucleotide sequence ID" value="NZ_CP048632.1"/>
</dbReference>
<keyword evidence="2" id="KW-1185">Reference proteome</keyword>
<reference evidence="1 2" key="1">
    <citation type="submission" date="2020-02" db="EMBL/GenBank/DDBJ databases">
        <title>Plant-Promoting Endophytic Bacterium Rhizobium oryzihabitans sp. nov., Isolated from the Root of Rice.</title>
        <authorList>
            <person name="zhao J."/>
            <person name="Zhang G."/>
        </authorList>
    </citation>
    <scope>NUCLEOTIDE SEQUENCE [LARGE SCALE GENOMIC DNA]</scope>
    <source>
        <strain evidence="1 2">M15</strain>
    </source>
</reference>
<dbReference type="KEGG" id="roy:G3A56_00130"/>
<accession>A0A7L5BCL0</accession>
<dbReference type="AlphaFoldDB" id="A0A7L5BCL0"/>
<evidence type="ECO:0000313" key="1">
    <source>
        <dbReference type="EMBL" id="QIB36604.1"/>
    </source>
</evidence>
<evidence type="ECO:0000313" key="2">
    <source>
        <dbReference type="Proteomes" id="UP000464865"/>
    </source>
</evidence>
<gene>
    <name evidence="1" type="ORF">G3A56_00130</name>
</gene>
<proteinExistence type="predicted"/>
<organism evidence="1 2">
    <name type="scientific">Rhizobium oryzihabitans</name>
    <dbReference type="NCBI Taxonomy" id="2267833"/>
    <lineage>
        <taxon>Bacteria</taxon>
        <taxon>Pseudomonadati</taxon>
        <taxon>Pseudomonadota</taxon>
        <taxon>Alphaproteobacteria</taxon>
        <taxon>Hyphomicrobiales</taxon>
        <taxon>Rhizobiaceae</taxon>
        <taxon>Rhizobium/Agrobacterium group</taxon>
        <taxon>Rhizobium</taxon>
    </lineage>
</organism>